<protein>
    <submittedName>
        <fullName evidence="1">Uncharacterized protein</fullName>
    </submittedName>
</protein>
<evidence type="ECO:0000313" key="2">
    <source>
        <dbReference type="Proteomes" id="UP000568022"/>
    </source>
</evidence>
<dbReference type="EMBL" id="JACHJE010000012">
    <property type="protein sequence ID" value="MBB5128245.1"/>
    <property type="molecule type" value="Genomic_DNA"/>
</dbReference>
<gene>
    <name evidence="1" type="ORF">FHS32_005020</name>
</gene>
<evidence type="ECO:0000313" key="1">
    <source>
        <dbReference type="EMBL" id="MBB5128245.1"/>
    </source>
</evidence>
<accession>A0A7W8BRI1</accession>
<sequence length="40" mass="4395">MALRGGLPESAPRILSRGRREEAEVLIEKYGIEVDVAAEL</sequence>
<reference evidence="1 2" key="1">
    <citation type="submission" date="2020-08" db="EMBL/GenBank/DDBJ databases">
        <title>Genomic Encyclopedia of Type Strains, Phase III (KMG-III): the genomes of soil and plant-associated and newly described type strains.</title>
        <authorList>
            <person name="Whitman W."/>
        </authorList>
    </citation>
    <scope>NUCLEOTIDE SEQUENCE [LARGE SCALE GENOMIC DNA]</scope>
    <source>
        <strain evidence="1 2">CECT 3226</strain>
    </source>
</reference>
<name>A0A7W8BRI1_9ACTN</name>
<comment type="caution">
    <text evidence="1">The sequence shown here is derived from an EMBL/GenBank/DDBJ whole genome shotgun (WGS) entry which is preliminary data.</text>
</comment>
<proteinExistence type="predicted"/>
<organism evidence="1 2">
    <name type="scientific">Streptomyces griseoloalbus</name>
    <dbReference type="NCBI Taxonomy" id="67303"/>
    <lineage>
        <taxon>Bacteria</taxon>
        <taxon>Bacillati</taxon>
        <taxon>Actinomycetota</taxon>
        <taxon>Actinomycetes</taxon>
        <taxon>Kitasatosporales</taxon>
        <taxon>Streptomycetaceae</taxon>
        <taxon>Streptomyces</taxon>
    </lineage>
</organism>
<keyword evidence="2" id="KW-1185">Reference proteome</keyword>
<dbReference type="Proteomes" id="UP000568022">
    <property type="component" value="Unassembled WGS sequence"/>
</dbReference>
<dbReference type="AlphaFoldDB" id="A0A7W8BRI1"/>